<accession>A0ABS3QET9</accession>
<dbReference type="Proteomes" id="UP000664369">
    <property type="component" value="Unassembled WGS sequence"/>
</dbReference>
<keyword evidence="4" id="KW-1133">Transmembrane helix</keyword>
<dbReference type="RefSeq" id="WP_208175231.1">
    <property type="nucleotide sequence ID" value="NZ_JAGETZ010000004.1"/>
</dbReference>
<protein>
    <submittedName>
        <fullName evidence="5">OmpH family outer membrane protein</fullName>
    </submittedName>
</protein>
<dbReference type="PANTHER" id="PTHR35089:SF1">
    <property type="entry name" value="CHAPERONE PROTEIN SKP"/>
    <property type="match status" value="1"/>
</dbReference>
<proteinExistence type="inferred from homology"/>
<dbReference type="SMART" id="SM00935">
    <property type="entry name" value="OmpH"/>
    <property type="match status" value="1"/>
</dbReference>
<evidence type="ECO:0000256" key="1">
    <source>
        <dbReference type="ARBA" id="ARBA00009091"/>
    </source>
</evidence>
<keyword evidence="6" id="KW-1185">Reference proteome</keyword>
<dbReference type="SUPFAM" id="SSF111384">
    <property type="entry name" value="OmpH-like"/>
    <property type="match status" value="1"/>
</dbReference>
<evidence type="ECO:0000313" key="5">
    <source>
        <dbReference type="EMBL" id="MBO2009606.1"/>
    </source>
</evidence>
<comment type="similarity">
    <text evidence="1">Belongs to the Skp family.</text>
</comment>
<dbReference type="Pfam" id="PF03938">
    <property type="entry name" value="OmpH"/>
    <property type="match status" value="1"/>
</dbReference>
<name>A0ABS3QET9_9BACT</name>
<evidence type="ECO:0000256" key="3">
    <source>
        <dbReference type="SAM" id="Coils"/>
    </source>
</evidence>
<dbReference type="Gene3D" id="3.30.910.20">
    <property type="entry name" value="Skp domain"/>
    <property type="match status" value="1"/>
</dbReference>
<keyword evidence="4" id="KW-0812">Transmembrane</keyword>
<evidence type="ECO:0000313" key="6">
    <source>
        <dbReference type="Proteomes" id="UP000664369"/>
    </source>
</evidence>
<reference evidence="5 6" key="1">
    <citation type="submission" date="2021-03" db="EMBL/GenBank/DDBJ databases">
        <authorList>
            <person name="Kim M.K."/>
        </authorList>
    </citation>
    <scope>NUCLEOTIDE SEQUENCE [LARGE SCALE GENOMIC DNA]</scope>
    <source>
        <strain evidence="5 6">BT442</strain>
    </source>
</reference>
<dbReference type="PANTHER" id="PTHR35089">
    <property type="entry name" value="CHAPERONE PROTEIN SKP"/>
    <property type="match status" value="1"/>
</dbReference>
<feature type="transmembrane region" description="Helical" evidence="4">
    <location>
        <begin position="7"/>
        <end position="24"/>
    </location>
</feature>
<organism evidence="5 6">
    <name type="scientific">Hymenobacter negativus</name>
    <dbReference type="NCBI Taxonomy" id="2795026"/>
    <lineage>
        <taxon>Bacteria</taxon>
        <taxon>Pseudomonadati</taxon>
        <taxon>Bacteroidota</taxon>
        <taxon>Cytophagia</taxon>
        <taxon>Cytophagales</taxon>
        <taxon>Hymenobacteraceae</taxon>
        <taxon>Hymenobacter</taxon>
    </lineage>
</organism>
<gene>
    <name evidence="5" type="ORF">J4E00_11130</name>
</gene>
<keyword evidence="2" id="KW-0732">Signal</keyword>
<comment type="caution">
    <text evidence="5">The sequence shown here is derived from an EMBL/GenBank/DDBJ whole genome shotgun (WGS) entry which is preliminary data.</text>
</comment>
<dbReference type="InterPro" id="IPR005632">
    <property type="entry name" value="Chaperone_Skp"/>
</dbReference>
<dbReference type="InterPro" id="IPR024930">
    <property type="entry name" value="Skp_dom_sf"/>
</dbReference>
<sequence length="171" mass="19406">MIIANKIYTYLVYMIFFLAIFATTSCNCNFPMVYVNPNKILQGYHGSAIQHEILATKVKIMQQRVDSLDTELQALNTASAATRARKEQQLLRYRDAVQQQAQQENQRVTQAVLNEINAYIKQYGKEKGYTFILGATDSGNIVYAAEGTDVSEEVLKELNAQYDRQHSTAPR</sequence>
<dbReference type="EMBL" id="JAGETZ010000004">
    <property type="protein sequence ID" value="MBO2009606.1"/>
    <property type="molecule type" value="Genomic_DNA"/>
</dbReference>
<dbReference type="PROSITE" id="PS51257">
    <property type="entry name" value="PROKAR_LIPOPROTEIN"/>
    <property type="match status" value="1"/>
</dbReference>
<feature type="coiled-coil region" evidence="3">
    <location>
        <begin position="58"/>
        <end position="103"/>
    </location>
</feature>
<evidence type="ECO:0000256" key="4">
    <source>
        <dbReference type="SAM" id="Phobius"/>
    </source>
</evidence>
<keyword evidence="3" id="KW-0175">Coiled coil</keyword>
<keyword evidence="4" id="KW-0472">Membrane</keyword>
<evidence type="ECO:0000256" key="2">
    <source>
        <dbReference type="ARBA" id="ARBA00022729"/>
    </source>
</evidence>